<evidence type="ECO:0000313" key="3">
    <source>
        <dbReference type="Proteomes" id="UP000186777"/>
    </source>
</evidence>
<accession>A0A1Q6R9C5</accession>
<feature type="domain" description="DUF7724" evidence="1">
    <location>
        <begin position="5"/>
        <end position="92"/>
    </location>
</feature>
<sequence>MENKDTAYLSNKDGFTIFSYGGYDFRFKTSDRLVKYLKVKDWDAPYGYIVVDCLHEKLGVVEDYIDLLPMLDNLYFNAKKFLAPIKKVEVRYG</sequence>
<dbReference type="Proteomes" id="UP000186777">
    <property type="component" value="Unassembled WGS sequence"/>
</dbReference>
<dbReference type="RefSeq" id="WP_303679365.1">
    <property type="nucleotide sequence ID" value="NZ_MNTG01000003.1"/>
</dbReference>
<comment type="caution">
    <text evidence="2">The sequence shown here is derived from an EMBL/GenBank/DDBJ whole genome shotgun (WGS) entry which is preliminary data.</text>
</comment>
<reference evidence="2 3" key="1">
    <citation type="journal article" date="2016" name="Nat. Biotechnol.">
        <title>Measurement of bacterial replication rates in microbial communities.</title>
        <authorList>
            <person name="Brown C.T."/>
            <person name="Olm M.R."/>
            <person name="Thomas B.C."/>
            <person name="Banfield J.F."/>
        </authorList>
    </citation>
    <scope>NUCLEOTIDE SEQUENCE [LARGE SCALE GENOMIC DNA]</scope>
    <source>
        <strain evidence="2">46_33</strain>
    </source>
</reference>
<organism evidence="2 3">
    <name type="scientific">Phascolarctobacterium succinatutens</name>
    <dbReference type="NCBI Taxonomy" id="626940"/>
    <lineage>
        <taxon>Bacteria</taxon>
        <taxon>Bacillati</taxon>
        <taxon>Bacillota</taxon>
        <taxon>Negativicutes</taxon>
        <taxon>Acidaminococcales</taxon>
        <taxon>Acidaminococcaceae</taxon>
        <taxon>Phascolarctobacterium</taxon>
    </lineage>
</organism>
<dbReference type="InterPro" id="IPR056141">
    <property type="entry name" value="DUF7724"/>
</dbReference>
<evidence type="ECO:0000313" key="2">
    <source>
        <dbReference type="EMBL" id="OLA38994.1"/>
    </source>
</evidence>
<dbReference type="STRING" id="626940.BHW43_02390"/>
<name>A0A1Q6R9C5_9FIRM</name>
<gene>
    <name evidence="2" type="ORF">BHW43_02390</name>
</gene>
<proteinExistence type="predicted"/>
<evidence type="ECO:0000259" key="1">
    <source>
        <dbReference type="Pfam" id="PF24849"/>
    </source>
</evidence>
<protein>
    <recommendedName>
        <fullName evidence="1">DUF7724 domain-containing protein</fullName>
    </recommendedName>
</protein>
<dbReference type="EMBL" id="MNTG01000003">
    <property type="protein sequence ID" value="OLA38994.1"/>
    <property type="molecule type" value="Genomic_DNA"/>
</dbReference>
<dbReference type="AlphaFoldDB" id="A0A1Q6R9C5"/>
<dbReference type="Pfam" id="PF24849">
    <property type="entry name" value="DUF7724"/>
    <property type="match status" value="1"/>
</dbReference>